<evidence type="ECO:0000259" key="4">
    <source>
        <dbReference type="PROSITE" id="PS51194"/>
    </source>
</evidence>
<reference evidence="5 6" key="1">
    <citation type="submission" date="2023-07" db="EMBL/GenBank/DDBJ databases">
        <title>Genomic Encyclopedia of Type Strains, Phase IV (KMG-IV): sequencing the most valuable type-strain genomes for metagenomic binning, comparative biology and taxonomic classification.</title>
        <authorList>
            <person name="Goeker M."/>
        </authorList>
    </citation>
    <scope>NUCLEOTIDE SEQUENCE [LARGE SCALE GENOMIC DNA]</scope>
    <source>
        <strain evidence="5 6">T98</strain>
    </source>
</reference>
<dbReference type="InterPro" id="IPR022138">
    <property type="entry name" value="DUF3670"/>
</dbReference>
<dbReference type="InterPro" id="IPR049730">
    <property type="entry name" value="SNF2/RAD54-like_C"/>
</dbReference>
<evidence type="ECO:0000313" key="5">
    <source>
        <dbReference type="EMBL" id="MDT3427263.1"/>
    </source>
</evidence>
<dbReference type="InterPro" id="IPR027417">
    <property type="entry name" value="P-loop_NTPase"/>
</dbReference>
<feature type="domain" description="Helicase C-terminal" evidence="4">
    <location>
        <begin position="834"/>
        <end position="1011"/>
    </location>
</feature>
<gene>
    <name evidence="5" type="ORF">J2Z22_002814</name>
</gene>
<dbReference type="Gene3D" id="3.40.50.10810">
    <property type="entry name" value="Tandem AAA-ATPase domain"/>
    <property type="match status" value="1"/>
</dbReference>
<keyword evidence="5" id="KW-0547">Nucleotide-binding</keyword>
<dbReference type="PANTHER" id="PTHR10799">
    <property type="entry name" value="SNF2/RAD54 HELICASE FAMILY"/>
    <property type="match status" value="1"/>
</dbReference>
<dbReference type="Gene3D" id="3.40.50.300">
    <property type="entry name" value="P-loop containing nucleotide triphosphate hydrolases"/>
    <property type="match status" value="1"/>
</dbReference>
<evidence type="ECO:0000256" key="2">
    <source>
        <dbReference type="SAM" id="MobiDB-lite"/>
    </source>
</evidence>
<dbReference type="Proteomes" id="UP001248709">
    <property type="component" value="Unassembled WGS sequence"/>
</dbReference>
<protein>
    <submittedName>
        <fullName evidence="5">SNF2 family DNA or RNA helicase</fullName>
    </submittedName>
</protein>
<dbReference type="CDD" id="cd18793">
    <property type="entry name" value="SF2_C_SNF"/>
    <property type="match status" value="1"/>
</dbReference>
<proteinExistence type="predicted"/>
<comment type="caution">
    <text evidence="5">The sequence shown here is derived from an EMBL/GenBank/DDBJ whole genome shotgun (WGS) entry which is preliminary data.</text>
</comment>
<feature type="region of interest" description="Disordered" evidence="2">
    <location>
        <begin position="139"/>
        <end position="168"/>
    </location>
</feature>
<keyword evidence="5" id="KW-0067">ATP-binding</keyword>
<keyword evidence="5" id="KW-0347">Helicase</keyword>
<evidence type="ECO:0000313" key="6">
    <source>
        <dbReference type="Proteomes" id="UP001248709"/>
    </source>
</evidence>
<dbReference type="RefSeq" id="WP_312001134.1">
    <property type="nucleotide sequence ID" value="NZ_JAUSUY010000011.1"/>
</dbReference>
<keyword evidence="1" id="KW-0378">Hydrolase</keyword>
<dbReference type="CDD" id="cd18012">
    <property type="entry name" value="DEXQc_arch_SWI2_SNF2"/>
    <property type="match status" value="1"/>
</dbReference>
<sequence length="1028" mass="113467">MNGQLRNITVRIGLSEYGDALLYGQAEDGYDLPGMALKQLLFAWHEESFYGTELAIHKAGAAELVVLPAEQVLSFFAAGQLLTHIGWSWDGEAAPLAELAPSLAVVLEERQYVPSLAAYREGRLEWIWDDRALRSAAETADRKAAEAMPQAPAGDTGDAREGGDGPPAAAPGALAALRRLKEDAGLMAGVRAAFSAAVFGRFYGTESLAADLRREYPMLFERGPLAAAGMDAEAWLVSIGWKADVSPFRPALQLLEPGKAESSWRIRLVLQDKTDASALVPVRLAADGTAHGAWPAPWSPHVAGRSSGWLERLRACLPEERLDSGGDVLGRPLDSAAAWTFLTADSRRLLEAGWLVLLPAWWEAASRRKPRLRAKLRPESENRSGRSRMGLDAIIDFDWRISIGDADLTEEEFAALVARGERLVRFHGQWIPLDPALLAQIRRAMDGMDKRRGLSFQDVLQLHLLKPGEEAGDAEAAPGPEEEARLQLEVELNEQFAGLMGQLGGIETLPQLDPPAGLNAELRSYQLEGYAWLVLLRRFGLGACLADDMGLGKTVQLISYLLHLKEQYEAGPRPSLIVCPTSVLGNWQKELRRFAPSLEVMLHYGSGRPGGESFAAAAAGTDVVLTSYATAALDQELLAGFTWSAVCLDEAQNIKNAQTKQSSAVRSFPALHRIALTGTPVENRLAELWSIYDFITPGFLGPLPAFQNRFIHPIEKEGDARRTAELRRLVKPFMLRRKKKDPAIQLDLPDKNEMKTYVNLTGEQAALYDQTVNELMDNMRKLEGIERKGAILAALTRLKQLCDHPLLVTKEAPSHDEAAGEQADTGLLIERSAKLERLLAMVKELREEGERCLIFTQYVGMGQMLQRVLREELREPVLYLNGSTSKSARDRMIEDFQSGREAPLMPPGMSAASSGEGQRPGVFILSLKAGGVGLNLTAANHVFHFDRWWNPAVENQATDRAYRMGQTRDVQVHKFIALGTLEERIDEMLESKQQLSDSIITSSEGWITELSTEELKDLFTLRRDWQYA</sequence>
<feature type="domain" description="Helicase ATP-binding" evidence="3">
    <location>
        <begin position="534"/>
        <end position="698"/>
    </location>
</feature>
<name>A0ABU3H8W3_9BACL</name>
<keyword evidence="6" id="KW-1185">Reference proteome</keyword>
<dbReference type="GO" id="GO:0004386">
    <property type="term" value="F:helicase activity"/>
    <property type="evidence" value="ECO:0007669"/>
    <property type="project" value="UniProtKB-KW"/>
</dbReference>
<dbReference type="InterPro" id="IPR000330">
    <property type="entry name" value="SNF2_N"/>
</dbReference>
<dbReference type="InterPro" id="IPR038718">
    <property type="entry name" value="SNF2-like_sf"/>
</dbReference>
<evidence type="ECO:0000259" key="3">
    <source>
        <dbReference type="PROSITE" id="PS51192"/>
    </source>
</evidence>
<accession>A0ABU3H8W3</accession>
<dbReference type="SMART" id="SM00487">
    <property type="entry name" value="DEXDc"/>
    <property type="match status" value="1"/>
</dbReference>
<dbReference type="SUPFAM" id="SSF52540">
    <property type="entry name" value="P-loop containing nucleoside triphosphate hydrolases"/>
    <property type="match status" value="2"/>
</dbReference>
<evidence type="ECO:0000256" key="1">
    <source>
        <dbReference type="ARBA" id="ARBA00022801"/>
    </source>
</evidence>
<organism evidence="5 6">
    <name type="scientific">Paenibacillus forsythiae</name>
    <dbReference type="NCBI Taxonomy" id="365616"/>
    <lineage>
        <taxon>Bacteria</taxon>
        <taxon>Bacillati</taxon>
        <taxon>Bacillota</taxon>
        <taxon>Bacilli</taxon>
        <taxon>Bacillales</taxon>
        <taxon>Paenibacillaceae</taxon>
        <taxon>Paenibacillus</taxon>
    </lineage>
</organism>
<dbReference type="PROSITE" id="PS51194">
    <property type="entry name" value="HELICASE_CTER"/>
    <property type="match status" value="1"/>
</dbReference>
<dbReference type="Pfam" id="PF00271">
    <property type="entry name" value="Helicase_C"/>
    <property type="match status" value="1"/>
</dbReference>
<dbReference type="PROSITE" id="PS51192">
    <property type="entry name" value="HELICASE_ATP_BIND_1"/>
    <property type="match status" value="1"/>
</dbReference>
<dbReference type="EMBL" id="JAUSUY010000011">
    <property type="protein sequence ID" value="MDT3427263.1"/>
    <property type="molecule type" value="Genomic_DNA"/>
</dbReference>
<dbReference type="Pfam" id="PF00176">
    <property type="entry name" value="SNF2-rel_dom"/>
    <property type="match status" value="1"/>
</dbReference>
<dbReference type="InterPro" id="IPR014001">
    <property type="entry name" value="Helicase_ATP-bd"/>
</dbReference>
<dbReference type="SMART" id="SM00490">
    <property type="entry name" value="HELICc"/>
    <property type="match status" value="1"/>
</dbReference>
<dbReference type="InterPro" id="IPR001650">
    <property type="entry name" value="Helicase_C-like"/>
</dbReference>
<dbReference type="Pfam" id="PF12419">
    <property type="entry name" value="DUF3670"/>
    <property type="match status" value="1"/>
</dbReference>